<keyword evidence="1" id="KW-0472">Membrane</keyword>
<gene>
    <name evidence="2" type="ORF">KL859_03040</name>
</gene>
<proteinExistence type="predicted"/>
<keyword evidence="1" id="KW-1133">Transmembrane helix</keyword>
<feature type="transmembrane region" description="Helical" evidence="1">
    <location>
        <begin position="98"/>
        <end position="118"/>
    </location>
</feature>
<comment type="caution">
    <text evidence="2">The sequence shown here is derived from an EMBL/GenBank/DDBJ whole genome shotgun (WGS) entry which is preliminary data.</text>
</comment>
<dbReference type="EMBL" id="JAHBOM010000002">
    <property type="protein sequence ID" value="MBU8821846.1"/>
    <property type="molecule type" value="Genomic_DNA"/>
</dbReference>
<reference evidence="2 3" key="1">
    <citation type="submission" date="2021-05" db="EMBL/GenBank/DDBJ databases">
        <title>Draft Genome Sequences of Clinical Respiratory Isolates of Mycobacterium goodii Recovered in Ireland.</title>
        <authorList>
            <person name="Flanagan P.R."/>
            <person name="Mok S."/>
            <person name="Roycroft E."/>
            <person name="Rogers T.R."/>
            <person name="Fitzgibbon M."/>
        </authorList>
    </citation>
    <scope>NUCLEOTIDE SEQUENCE [LARGE SCALE GENOMIC DNA]</scope>
    <source>
        <strain evidence="2 3">14IE55</strain>
    </source>
</reference>
<keyword evidence="3" id="KW-1185">Reference proteome</keyword>
<protein>
    <submittedName>
        <fullName evidence="2">Uncharacterized protein</fullName>
    </submittedName>
</protein>
<dbReference type="RefSeq" id="WP_214394248.1">
    <property type="nucleotide sequence ID" value="NZ_JAHBOL010000008.1"/>
</dbReference>
<evidence type="ECO:0000313" key="3">
    <source>
        <dbReference type="Proteomes" id="UP000696413"/>
    </source>
</evidence>
<sequence>MGRRITAPPPVIAPDRVAAAIERLADKPEPTTMIGITSVLTRFLHALNPTLTTQTMARAMTAYFERAEPVATSEGNLFETPADAGVTTGGIRSAKQRAMAGAAAGSVVGALALAKLIGRRRAHTR</sequence>
<organism evidence="2 3">
    <name type="scientific">Mycolicibacterium goodii</name>
    <name type="common">Mycobacterium goodii</name>
    <dbReference type="NCBI Taxonomy" id="134601"/>
    <lineage>
        <taxon>Bacteria</taxon>
        <taxon>Bacillati</taxon>
        <taxon>Actinomycetota</taxon>
        <taxon>Actinomycetes</taxon>
        <taxon>Mycobacteriales</taxon>
        <taxon>Mycobacteriaceae</taxon>
        <taxon>Mycolicibacterium</taxon>
    </lineage>
</organism>
<evidence type="ECO:0000313" key="2">
    <source>
        <dbReference type="EMBL" id="MBU8821846.1"/>
    </source>
</evidence>
<evidence type="ECO:0000256" key="1">
    <source>
        <dbReference type="SAM" id="Phobius"/>
    </source>
</evidence>
<name>A0ABS6HHM1_MYCGD</name>
<dbReference type="Proteomes" id="UP000696413">
    <property type="component" value="Unassembled WGS sequence"/>
</dbReference>
<accession>A0ABS6HHM1</accession>
<keyword evidence="1" id="KW-0812">Transmembrane</keyword>